<evidence type="ECO:0000256" key="5">
    <source>
        <dbReference type="ARBA" id="ARBA00023136"/>
    </source>
</evidence>
<evidence type="ECO:0000313" key="12">
    <source>
        <dbReference type="Proteomes" id="UP001159427"/>
    </source>
</evidence>
<dbReference type="Proteomes" id="UP001159427">
    <property type="component" value="Unassembled WGS sequence"/>
</dbReference>
<keyword evidence="3 9" id="KW-1133">Transmembrane helix</keyword>
<dbReference type="PANTHER" id="PTHR24243:SF208">
    <property type="entry name" value="PYROKININ-1 RECEPTOR"/>
    <property type="match status" value="1"/>
</dbReference>
<dbReference type="EMBL" id="CALNXI010001500">
    <property type="protein sequence ID" value="CAH3170808.1"/>
    <property type="molecule type" value="Genomic_DNA"/>
</dbReference>
<evidence type="ECO:0000259" key="10">
    <source>
        <dbReference type="PROSITE" id="PS50262"/>
    </source>
</evidence>
<dbReference type="Pfam" id="PF00001">
    <property type="entry name" value="7tm_1"/>
    <property type="match status" value="2"/>
</dbReference>
<evidence type="ECO:0000256" key="7">
    <source>
        <dbReference type="ARBA" id="ARBA00023224"/>
    </source>
</evidence>
<keyword evidence="6 8" id="KW-0675">Receptor</keyword>
<dbReference type="CDD" id="cd00637">
    <property type="entry name" value="7tm_classA_rhodopsin-like"/>
    <property type="match status" value="2"/>
</dbReference>
<dbReference type="PANTHER" id="PTHR24243">
    <property type="entry name" value="G-PROTEIN COUPLED RECEPTOR"/>
    <property type="match status" value="1"/>
</dbReference>
<comment type="subcellular location">
    <subcellularLocation>
        <location evidence="1">Membrane</location>
        <topology evidence="1">Multi-pass membrane protein</topology>
    </subcellularLocation>
</comment>
<accession>A0ABN8QUU5</accession>
<evidence type="ECO:0000256" key="8">
    <source>
        <dbReference type="RuleBase" id="RU000688"/>
    </source>
</evidence>
<sequence>MQCDPNAGWKEAFGESLSYPEFKLVIYMLFIYIPVLLLVILYSFIFIKLKAQAHPGEHSSNIEQQRQRRNRNVLHMSIAIISVFVFCWLPFITNVLIDNYRSSFMYFSCSFWLYFHVTSYVAAANCAFNPIICFTFSRNYRLVSSFVSIQNLILIAVDRFGAVVFPLRSPLIRSKLCPFFILATWVVAVAVSSPYVFAAKLVENSGRKQCDRNAGWKEAFGEFSSYQDFLVVIYMLFIYIPVLLLVILYSFIFIKLKAQAHPGEHSSNIEQQRQRRNRNVLHMSIAIISVFVFCWLPFITNILIVNYRSSFLYFPVVSGFTIMSPLM</sequence>
<feature type="domain" description="G-protein coupled receptors family 1 profile" evidence="10">
    <location>
        <begin position="1"/>
        <end position="133"/>
    </location>
</feature>
<keyword evidence="5 9" id="KW-0472">Membrane</keyword>
<evidence type="ECO:0000256" key="9">
    <source>
        <dbReference type="SAM" id="Phobius"/>
    </source>
</evidence>
<feature type="domain" description="G-protein coupled receptors family 1 profile" evidence="10">
    <location>
        <begin position="143"/>
        <end position="327"/>
    </location>
</feature>
<dbReference type="PROSITE" id="PS00237">
    <property type="entry name" value="G_PROTEIN_RECEP_F1_1"/>
    <property type="match status" value="1"/>
</dbReference>
<evidence type="ECO:0000256" key="2">
    <source>
        <dbReference type="ARBA" id="ARBA00022692"/>
    </source>
</evidence>
<feature type="transmembrane region" description="Helical" evidence="9">
    <location>
        <begin position="280"/>
        <end position="304"/>
    </location>
</feature>
<dbReference type="InterPro" id="IPR017452">
    <property type="entry name" value="GPCR_Rhodpsn_7TM"/>
</dbReference>
<comment type="similarity">
    <text evidence="8">Belongs to the G-protein coupled receptor 1 family.</text>
</comment>
<comment type="caution">
    <text evidence="11">The sequence shown here is derived from an EMBL/GenBank/DDBJ whole genome shotgun (WGS) entry which is preliminary data.</text>
</comment>
<feature type="transmembrane region" description="Helical" evidence="9">
    <location>
        <begin position="229"/>
        <end position="254"/>
    </location>
</feature>
<organism evidence="11 12">
    <name type="scientific">Porites evermanni</name>
    <dbReference type="NCBI Taxonomy" id="104178"/>
    <lineage>
        <taxon>Eukaryota</taxon>
        <taxon>Metazoa</taxon>
        <taxon>Cnidaria</taxon>
        <taxon>Anthozoa</taxon>
        <taxon>Hexacorallia</taxon>
        <taxon>Scleractinia</taxon>
        <taxon>Fungiina</taxon>
        <taxon>Poritidae</taxon>
        <taxon>Porites</taxon>
    </lineage>
</organism>
<proteinExistence type="inferred from homology"/>
<keyword evidence="4 8" id="KW-0297">G-protein coupled receptor</keyword>
<feature type="transmembrane region" description="Helical" evidence="9">
    <location>
        <begin position="176"/>
        <end position="197"/>
    </location>
</feature>
<evidence type="ECO:0000256" key="3">
    <source>
        <dbReference type="ARBA" id="ARBA00022989"/>
    </source>
</evidence>
<evidence type="ECO:0000313" key="11">
    <source>
        <dbReference type="EMBL" id="CAH3170808.1"/>
    </source>
</evidence>
<dbReference type="InterPro" id="IPR000276">
    <property type="entry name" value="GPCR_Rhodpsn"/>
</dbReference>
<feature type="transmembrane region" description="Helical" evidence="9">
    <location>
        <begin position="111"/>
        <end position="136"/>
    </location>
</feature>
<dbReference type="PROSITE" id="PS50262">
    <property type="entry name" value="G_PROTEIN_RECEP_F1_2"/>
    <property type="match status" value="2"/>
</dbReference>
<keyword evidence="2 8" id="KW-0812">Transmembrane</keyword>
<dbReference type="Gene3D" id="1.20.1070.10">
    <property type="entry name" value="Rhodopsin 7-helix transmembrane proteins"/>
    <property type="match status" value="2"/>
</dbReference>
<reference evidence="11 12" key="1">
    <citation type="submission" date="2022-05" db="EMBL/GenBank/DDBJ databases">
        <authorList>
            <consortium name="Genoscope - CEA"/>
            <person name="William W."/>
        </authorList>
    </citation>
    <scope>NUCLEOTIDE SEQUENCE [LARGE SCALE GENOMIC DNA]</scope>
</reference>
<dbReference type="PRINTS" id="PR00237">
    <property type="entry name" value="GPCRRHODOPSN"/>
</dbReference>
<keyword evidence="7 8" id="KW-0807">Transducer</keyword>
<keyword evidence="12" id="KW-1185">Reference proteome</keyword>
<feature type="transmembrane region" description="Helical" evidence="9">
    <location>
        <begin position="24"/>
        <end position="47"/>
    </location>
</feature>
<feature type="transmembrane region" description="Helical" evidence="9">
    <location>
        <begin position="73"/>
        <end position="91"/>
    </location>
</feature>
<dbReference type="SUPFAM" id="SSF81321">
    <property type="entry name" value="Family A G protein-coupled receptor-like"/>
    <property type="match status" value="2"/>
</dbReference>
<name>A0ABN8QUU5_9CNID</name>
<gene>
    <name evidence="11" type="ORF">PEVE_00007563</name>
</gene>
<evidence type="ECO:0000256" key="4">
    <source>
        <dbReference type="ARBA" id="ARBA00023040"/>
    </source>
</evidence>
<evidence type="ECO:0000256" key="1">
    <source>
        <dbReference type="ARBA" id="ARBA00004141"/>
    </source>
</evidence>
<protein>
    <recommendedName>
        <fullName evidence="10">G-protein coupled receptors family 1 profile domain-containing protein</fullName>
    </recommendedName>
</protein>
<evidence type="ECO:0000256" key="6">
    <source>
        <dbReference type="ARBA" id="ARBA00023170"/>
    </source>
</evidence>